<dbReference type="Pfam" id="PF04968">
    <property type="entry name" value="CHORD"/>
    <property type="match status" value="2"/>
</dbReference>
<feature type="domain" description="CS" evidence="5">
    <location>
        <begin position="207"/>
        <end position="297"/>
    </location>
</feature>
<keyword evidence="3" id="KW-0862">Zinc</keyword>
<feature type="region of interest" description="Disordered" evidence="4">
    <location>
        <begin position="1"/>
        <end position="25"/>
    </location>
</feature>
<feature type="domain" description="CHORD" evidence="6">
    <location>
        <begin position="5"/>
        <end position="61"/>
    </location>
</feature>
<dbReference type="Pfam" id="PF04969">
    <property type="entry name" value="CS"/>
    <property type="match status" value="1"/>
</dbReference>
<dbReference type="EMBL" id="JBBWRZ010000003">
    <property type="protein sequence ID" value="KAK8240739.1"/>
    <property type="molecule type" value="Genomic_DNA"/>
</dbReference>
<evidence type="ECO:0000256" key="1">
    <source>
        <dbReference type="ARBA" id="ARBA00022723"/>
    </source>
</evidence>
<evidence type="ECO:0000259" key="5">
    <source>
        <dbReference type="PROSITE" id="PS51203"/>
    </source>
</evidence>
<feature type="compositionally biased region" description="Basic residues" evidence="4">
    <location>
        <begin position="1"/>
        <end position="10"/>
    </location>
</feature>
<dbReference type="Gene3D" id="4.10.1130.20">
    <property type="match status" value="2"/>
</dbReference>
<dbReference type="SUPFAM" id="SSF49764">
    <property type="entry name" value="HSP20-like chaperones"/>
    <property type="match status" value="1"/>
</dbReference>
<proteinExistence type="predicted"/>
<dbReference type="Proteomes" id="UP001492380">
    <property type="component" value="Unassembled WGS sequence"/>
</dbReference>
<gene>
    <name evidence="7" type="ORF">HDK90DRAFT_410369</name>
</gene>
<feature type="domain" description="CHORD" evidence="6">
    <location>
        <begin position="131"/>
        <end position="192"/>
    </location>
</feature>
<evidence type="ECO:0000256" key="3">
    <source>
        <dbReference type="ARBA" id="ARBA00022833"/>
    </source>
</evidence>
<evidence type="ECO:0000256" key="2">
    <source>
        <dbReference type="ARBA" id="ARBA00022737"/>
    </source>
</evidence>
<evidence type="ECO:0000259" key="6">
    <source>
        <dbReference type="PROSITE" id="PS51401"/>
    </source>
</evidence>
<dbReference type="InterPro" id="IPR007052">
    <property type="entry name" value="CS_dom"/>
</dbReference>
<name>A0ABR1YX29_9PEZI</name>
<evidence type="ECO:0000313" key="8">
    <source>
        <dbReference type="Proteomes" id="UP001492380"/>
    </source>
</evidence>
<comment type="caution">
    <text evidence="7">The sequence shown here is derived from an EMBL/GenBank/DDBJ whole genome shotgun (WGS) entry which is preliminary data.</text>
</comment>
<evidence type="ECO:0000256" key="4">
    <source>
        <dbReference type="SAM" id="MobiDB-lite"/>
    </source>
</evidence>
<dbReference type="PROSITE" id="PS51401">
    <property type="entry name" value="CHORD"/>
    <property type="match status" value="2"/>
</dbReference>
<dbReference type="InterPro" id="IPR007051">
    <property type="entry name" value="CHORD_dom"/>
</dbReference>
<organism evidence="7 8">
    <name type="scientific">Phyllosticta capitalensis</name>
    <dbReference type="NCBI Taxonomy" id="121624"/>
    <lineage>
        <taxon>Eukaryota</taxon>
        <taxon>Fungi</taxon>
        <taxon>Dikarya</taxon>
        <taxon>Ascomycota</taxon>
        <taxon>Pezizomycotina</taxon>
        <taxon>Dothideomycetes</taxon>
        <taxon>Dothideomycetes incertae sedis</taxon>
        <taxon>Botryosphaeriales</taxon>
        <taxon>Phyllostictaceae</taxon>
        <taxon>Phyllosticta</taxon>
    </lineage>
</organism>
<dbReference type="PROSITE" id="PS51203">
    <property type="entry name" value="CS"/>
    <property type="match status" value="1"/>
</dbReference>
<keyword evidence="8" id="KW-1185">Reference proteome</keyword>
<reference evidence="7 8" key="1">
    <citation type="submission" date="2024-04" db="EMBL/GenBank/DDBJ databases">
        <title>Phyllosticta paracitricarpa is synonymous to the EU quarantine fungus P. citricarpa based on phylogenomic analyses.</title>
        <authorList>
            <consortium name="Lawrence Berkeley National Laboratory"/>
            <person name="Van Ingen-Buijs V.A."/>
            <person name="Van Westerhoven A.C."/>
            <person name="Haridas S."/>
            <person name="Skiadas P."/>
            <person name="Martin F."/>
            <person name="Groenewald J.Z."/>
            <person name="Crous P.W."/>
            <person name="Seidl M.F."/>
        </authorList>
    </citation>
    <scope>NUCLEOTIDE SEQUENCE [LARGE SCALE GENOMIC DNA]</scope>
    <source>
        <strain evidence="7 8">CBS 123374</strain>
    </source>
</reference>
<keyword evidence="2" id="KW-0677">Repeat</keyword>
<protein>
    <submittedName>
        <fullName evidence="7">HSP20-like chaperone</fullName>
    </submittedName>
</protein>
<dbReference type="InterPro" id="IPR008978">
    <property type="entry name" value="HSP20-like_chaperone"/>
</dbReference>
<dbReference type="PANTHER" id="PTHR46983">
    <property type="entry name" value="CYSTEINE AND HISTIDINE-RICH DOMAIN-CONTAINING PROTEIN 1"/>
    <property type="match status" value="1"/>
</dbReference>
<dbReference type="InterPro" id="IPR039790">
    <property type="entry name" value="CHRD1"/>
</dbReference>
<accession>A0ABR1YX29</accession>
<keyword evidence="1" id="KW-0479">Metal-binding</keyword>
<dbReference type="PANTHER" id="PTHR46983:SF3">
    <property type="entry name" value="CHPADIPLOID STATE MAINTENANCE PROTEIN CHPA"/>
    <property type="match status" value="1"/>
</dbReference>
<dbReference type="CDD" id="cd06466">
    <property type="entry name" value="p23_CS_SGT1_like"/>
    <property type="match status" value="1"/>
</dbReference>
<feature type="region of interest" description="Disordered" evidence="4">
    <location>
        <begin position="52"/>
        <end position="135"/>
    </location>
</feature>
<dbReference type="Gene3D" id="2.60.40.790">
    <property type="match status" value="1"/>
</dbReference>
<sequence>MAKKCVHKGCGKSYEDENEPCVYHPGPPEFHEGTKGWKCCKPRVLNFDEFLSIPPCTTGKHSDVDDTPAPEPNKIDESSPQPTPAPAPAAAAEPVRLPTRQAQPPAPAPSPKPQEDEDDDPELPIQAGQECKRRGCNAKYDPSKGREGEQCVHHPGAALFHEGSKGWTCCKRRVLEFDEFMKIEGCKTKDKHLFVGQKKDDKQEDVVDNVRTDFYQTPSQVIASLFLKKIDKDASTIEFSSATTVSLDLRTQDKKRYKNEMQLYSAIDTEKSSYKVMGTKLELTLEKADGTSWAVLRADDPLTGEIIQTGRAGRVQGPK</sequence>
<evidence type="ECO:0000313" key="7">
    <source>
        <dbReference type="EMBL" id="KAK8240739.1"/>
    </source>
</evidence>